<dbReference type="Proteomes" id="UP001054837">
    <property type="component" value="Unassembled WGS sequence"/>
</dbReference>
<evidence type="ECO:0000313" key="2">
    <source>
        <dbReference type="Proteomes" id="UP001054837"/>
    </source>
</evidence>
<name>A0AAV4SHY3_9ARAC</name>
<comment type="caution">
    <text evidence="1">The sequence shown here is derived from an EMBL/GenBank/DDBJ whole genome shotgun (WGS) entry which is preliminary data.</text>
</comment>
<sequence>MDFVNAKRRKKTLKVTVKHNNPRCQSKNYNCERKFHIFSVGWGVSSNSGATKRNRVLRPHEGRRNLMHADDVNAKRRKKTLKVAVKHNNRRCQSTNSHFERRFHVFSV</sequence>
<evidence type="ECO:0000313" key="1">
    <source>
        <dbReference type="EMBL" id="GIY32781.1"/>
    </source>
</evidence>
<protein>
    <submittedName>
        <fullName evidence="1">Uncharacterized protein</fullName>
    </submittedName>
</protein>
<accession>A0AAV4SHY3</accession>
<organism evidence="1 2">
    <name type="scientific">Caerostris darwini</name>
    <dbReference type="NCBI Taxonomy" id="1538125"/>
    <lineage>
        <taxon>Eukaryota</taxon>
        <taxon>Metazoa</taxon>
        <taxon>Ecdysozoa</taxon>
        <taxon>Arthropoda</taxon>
        <taxon>Chelicerata</taxon>
        <taxon>Arachnida</taxon>
        <taxon>Araneae</taxon>
        <taxon>Araneomorphae</taxon>
        <taxon>Entelegynae</taxon>
        <taxon>Araneoidea</taxon>
        <taxon>Araneidae</taxon>
        <taxon>Caerostris</taxon>
    </lineage>
</organism>
<proteinExistence type="predicted"/>
<keyword evidence="2" id="KW-1185">Reference proteome</keyword>
<reference evidence="1 2" key="1">
    <citation type="submission" date="2021-06" db="EMBL/GenBank/DDBJ databases">
        <title>Caerostris darwini draft genome.</title>
        <authorList>
            <person name="Kono N."/>
            <person name="Arakawa K."/>
        </authorList>
    </citation>
    <scope>NUCLEOTIDE SEQUENCE [LARGE SCALE GENOMIC DNA]</scope>
</reference>
<dbReference type="AlphaFoldDB" id="A0AAV4SHY3"/>
<gene>
    <name evidence="1" type="ORF">CDAR_441191</name>
</gene>
<dbReference type="EMBL" id="BPLQ01007855">
    <property type="protein sequence ID" value="GIY32781.1"/>
    <property type="molecule type" value="Genomic_DNA"/>
</dbReference>